<evidence type="ECO:0000313" key="3">
    <source>
        <dbReference type="Proteomes" id="UP000435243"/>
    </source>
</evidence>
<name>A0A844ZG28_9SPHN</name>
<evidence type="ECO:0000259" key="1">
    <source>
        <dbReference type="Pfam" id="PF21686"/>
    </source>
</evidence>
<gene>
    <name evidence="2" type="ORF">GRI32_01830</name>
</gene>
<sequence length="291" mass="31375">MTDAEPRITSRDRVIFPDSGQTKGDLADYYAAIAPLMLPFVALRPISLVRCPQGRAKKCFYQKHDSGGFGPHVHTIAITEKSGKTQDYLYVPDAAGLLACVQMGTIEFHPWPSTCADLEAPDRLVFDLDPGEGIGFAQVRQAAFAIRERLLSCSLASFAMLTGGKGLHVVVPLRAGHSWDRHRQFARDLATGMSAQEPDRFTASISKAGRQGRIFIDYLRNQRGNTAVAPYSARARAGAPVAAPVTWEELADIAGPQVFAIGDAAQLLLRAQGGALSGWGVADQQMPAITL</sequence>
<proteinExistence type="predicted"/>
<reference evidence="2 3" key="1">
    <citation type="submission" date="2019-12" db="EMBL/GenBank/DDBJ databases">
        <title>Genomic-based taxomic classification of the family Erythrobacteraceae.</title>
        <authorList>
            <person name="Xu L."/>
        </authorList>
    </citation>
    <scope>NUCLEOTIDE SEQUENCE [LARGE SCALE GENOMIC DNA]</scope>
    <source>
        <strain evidence="2 3">JCM 16339</strain>
    </source>
</reference>
<dbReference type="CDD" id="cd04862">
    <property type="entry name" value="PaeLigD_Pol_like"/>
    <property type="match status" value="1"/>
</dbReference>
<feature type="domain" description="DNA ligase D polymerase" evidence="1">
    <location>
        <begin position="22"/>
        <end position="268"/>
    </location>
</feature>
<dbReference type="Gene3D" id="3.90.920.10">
    <property type="entry name" value="DNA primase, PRIM domain"/>
    <property type="match status" value="1"/>
</dbReference>
<evidence type="ECO:0000313" key="2">
    <source>
        <dbReference type="EMBL" id="MXO87471.1"/>
    </source>
</evidence>
<protein>
    <recommendedName>
        <fullName evidence="1">DNA ligase D polymerase domain-containing protein</fullName>
    </recommendedName>
</protein>
<dbReference type="EMBL" id="WTYY01000001">
    <property type="protein sequence ID" value="MXO87471.1"/>
    <property type="molecule type" value="Genomic_DNA"/>
</dbReference>
<dbReference type="InterPro" id="IPR052171">
    <property type="entry name" value="NHEJ_LigD"/>
</dbReference>
<dbReference type="InterPro" id="IPR014145">
    <property type="entry name" value="LigD_pol_dom"/>
</dbReference>
<organism evidence="2 3">
    <name type="scientific">Alteraurantiacibacter aestuarii</name>
    <dbReference type="NCBI Taxonomy" id="650004"/>
    <lineage>
        <taxon>Bacteria</taxon>
        <taxon>Pseudomonadati</taxon>
        <taxon>Pseudomonadota</taxon>
        <taxon>Alphaproteobacteria</taxon>
        <taxon>Sphingomonadales</taxon>
        <taxon>Erythrobacteraceae</taxon>
        <taxon>Alteraurantiacibacter</taxon>
    </lineage>
</organism>
<dbReference type="Pfam" id="PF21686">
    <property type="entry name" value="LigD_Prim-Pol"/>
    <property type="match status" value="1"/>
</dbReference>
<dbReference type="Proteomes" id="UP000435243">
    <property type="component" value="Unassembled WGS sequence"/>
</dbReference>
<dbReference type="PANTHER" id="PTHR42705:SF2">
    <property type="entry name" value="BIFUNCTIONAL NON-HOMOLOGOUS END JOINING PROTEIN LIGD"/>
    <property type="match status" value="1"/>
</dbReference>
<accession>A0A844ZG28</accession>
<dbReference type="InterPro" id="IPR033651">
    <property type="entry name" value="PaeLigD_Pol-like"/>
</dbReference>
<dbReference type="AlphaFoldDB" id="A0A844ZG28"/>
<dbReference type="PANTHER" id="PTHR42705">
    <property type="entry name" value="BIFUNCTIONAL NON-HOMOLOGOUS END JOINING PROTEIN LIGD"/>
    <property type="match status" value="1"/>
</dbReference>
<keyword evidence="3" id="KW-1185">Reference proteome</keyword>
<dbReference type="NCBIfam" id="TIGR02778">
    <property type="entry name" value="ligD_pol"/>
    <property type="match status" value="1"/>
</dbReference>
<dbReference type="OrthoDB" id="9802472at2"/>
<comment type="caution">
    <text evidence="2">The sequence shown here is derived from an EMBL/GenBank/DDBJ whole genome shotgun (WGS) entry which is preliminary data.</text>
</comment>